<comment type="caution">
    <text evidence="2">The sequence shown here is derived from an EMBL/GenBank/DDBJ whole genome shotgun (WGS) entry which is preliminary data.</text>
</comment>
<dbReference type="Proteomes" id="UP000824782">
    <property type="component" value="Unassembled WGS sequence"/>
</dbReference>
<dbReference type="AlphaFoldDB" id="A0AAV6YIX1"/>
<evidence type="ECO:0000313" key="3">
    <source>
        <dbReference type="Proteomes" id="UP000824782"/>
    </source>
</evidence>
<reference evidence="2" key="1">
    <citation type="thesis" date="2020" institute="ProQuest LLC" country="789 East Eisenhower Parkway, Ann Arbor, MI, USA">
        <title>Comparative Genomics and Chromosome Evolution.</title>
        <authorList>
            <person name="Mudd A.B."/>
        </authorList>
    </citation>
    <scope>NUCLEOTIDE SEQUENCE</scope>
    <source>
        <strain evidence="2">237g6f4</strain>
        <tissue evidence="2">Blood</tissue>
    </source>
</reference>
<protein>
    <submittedName>
        <fullName evidence="2">Uncharacterized protein</fullName>
    </submittedName>
</protein>
<name>A0AAV6YIX1_ENGPU</name>
<organism evidence="2 3">
    <name type="scientific">Engystomops pustulosus</name>
    <name type="common">Tungara frog</name>
    <name type="synonym">Physalaemus pustulosus</name>
    <dbReference type="NCBI Taxonomy" id="76066"/>
    <lineage>
        <taxon>Eukaryota</taxon>
        <taxon>Metazoa</taxon>
        <taxon>Chordata</taxon>
        <taxon>Craniata</taxon>
        <taxon>Vertebrata</taxon>
        <taxon>Euteleostomi</taxon>
        <taxon>Amphibia</taxon>
        <taxon>Batrachia</taxon>
        <taxon>Anura</taxon>
        <taxon>Neobatrachia</taxon>
        <taxon>Hyloidea</taxon>
        <taxon>Leptodactylidae</taxon>
        <taxon>Leiuperinae</taxon>
        <taxon>Engystomops</taxon>
    </lineage>
</organism>
<proteinExistence type="predicted"/>
<sequence>MYSCILRTRGPTPCRTWMGSSLGGSFAPLWTVTGSRFTDSAQEFSLWFPPFLSSVINFTSILSTGRTKLSAPSQDHPFDRRETNR</sequence>
<gene>
    <name evidence="2" type="ORF">GDO81_029890</name>
</gene>
<dbReference type="EMBL" id="WNYA01085082">
    <property type="protein sequence ID" value="KAG8534935.1"/>
    <property type="molecule type" value="Genomic_DNA"/>
</dbReference>
<evidence type="ECO:0000313" key="2">
    <source>
        <dbReference type="EMBL" id="KAG8534935.1"/>
    </source>
</evidence>
<evidence type="ECO:0000256" key="1">
    <source>
        <dbReference type="SAM" id="MobiDB-lite"/>
    </source>
</evidence>
<feature type="compositionally biased region" description="Basic and acidic residues" evidence="1">
    <location>
        <begin position="76"/>
        <end position="85"/>
    </location>
</feature>
<feature type="region of interest" description="Disordered" evidence="1">
    <location>
        <begin position="66"/>
        <end position="85"/>
    </location>
</feature>
<keyword evidence="3" id="KW-1185">Reference proteome</keyword>
<accession>A0AAV6YIX1</accession>